<dbReference type="InterPro" id="IPR020471">
    <property type="entry name" value="AKR"/>
</dbReference>
<protein>
    <submittedName>
        <fullName evidence="2">Oxidoreductase,aldo/keto reductase family</fullName>
        <ecNumber evidence="2">1.1.1.274</ecNumber>
    </submittedName>
</protein>
<dbReference type="PANTHER" id="PTHR43827">
    <property type="entry name" value="2,5-DIKETO-D-GLUCONIC ACID REDUCTASE"/>
    <property type="match status" value="1"/>
</dbReference>
<dbReference type="EMBL" id="LNXV01000036">
    <property type="protein sequence ID" value="KTC77111.1"/>
    <property type="molecule type" value="Genomic_DNA"/>
</dbReference>
<dbReference type="PANTHER" id="PTHR43827:SF8">
    <property type="entry name" value="ALDO_KETO REDUCTASE FAMILY PROTEIN"/>
    <property type="match status" value="1"/>
</dbReference>
<proteinExistence type="predicted"/>
<dbReference type="AlphaFoldDB" id="A0A0W0S0S7"/>
<keyword evidence="3" id="KW-1185">Reference proteome</keyword>
<evidence type="ECO:0000313" key="3">
    <source>
        <dbReference type="Proteomes" id="UP000054742"/>
    </source>
</evidence>
<dbReference type="CDD" id="cd19071">
    <property type="entry name" value="AKR_AKR1-5-like"/>
    <property type="match status" value="1"/>
</dbReference>
<dbReference type="Proteomes" id="UP000054742">
    <property type="component" value="Unassembled WGS sequence"/>
</dbReference>
<dbReference type="SUPFAM" id="SSF51430">
    <property type="entry name" value="NAD(P)-linked oxidoreductase"/>
    <property type="match status" value="1"/>
</dbReference>
<dbReference type="RefSeq" id="WP_058443156.1">
    <property type="nucleotide sequence ID" value="NZ_CAAAHU010000008.1"/>
</dbReference>
<dbReference type="InterPro" id="IPR036812">
    <property type="entry name" value="NAD(P)_OxRdtase_dom_sf"/>
</dbReference>
<comment type="caution">
    <text evidence="2">The sequence shown here is derived from an EMBL/GenBank/DDBJ whole genome shotgun (WGS) entry which is preliminary data.</text>
</comment>
<keyword evidence="2" id="KW-0560">Oxidoreductase</keyword>
<feature type="domain" description="NADP-dependent oxidoreductase" evidence="1">
    <location>
        <begin position="23"/>
        <end position="282"/>
    </location>
</feature>
<gene>
    <name evidence="2" type="ORF">Lbru_3218</name>
</gene>
<dbReference type="EC" id="1.1.1.274" evidence="2"/>
<dbReference type="STRING" id="29422.Lbru_3218"/>
<dbReference type="InterPro" id="IPR023210">
    <property type="entry name" value="NADP_OxRdtase_dom"/>
</dbReference>
<dbReference type="GO" id="GO:0050580">
    <property type="term" value="F:2,5-didehydrogluconate reductase activity"/>
    <property type="evidence" value="ECO:0007669"/>
    <property type="project" value="UniProtKB-EC"/>
</dbReference>
<dbReference type="OrthoDB" id="9804790at2"/>
<organism evidence="2 3">
    <name type="scientific">Legionella brunensis</name>
    <dbReference type="NCBI Taxonomy" id="29422"/>
    <lineage>
        <taxon>Bacteria</taxon>
        <taxon>Pseudomonadati</taxon>
        <taxon>Pseudomonadota</taxon>
        <taxon>Gammaproteobacteria</taxon>
        <taxon>Legionellales</taxon>
        <taxon>Legionellaceae</taxon>
        <taxon>Legionella</taxon>
    </lineage>
</organism>
<dbReference type="PATRIC" id="fig|29422.6.peg.3400"/>
<dbReference type="PRINTS" id="PR00069">
    <property type="entry name" value="ALDKETRDTASE"/>
</dbReference>
<accession>A0A0W0S0S7</accession>
<reference evidence="2 3" key="1">
    <citation type="submission" date="2015-11" db="EMBL/GenBank/DDBJ databases">
        <title>Genomic analysis of 38 Legionella species identifies large and diverse effector repertoires.</title>
        <authorList>
            <person name="Burstein D."/>
            <person name="Amaro F."/>
            <person name="Zusman T."/>
            <person name="Lifshitz Z."/>
            <person name="Cohen O."/>
            <person name="Gilbert J.A."/>
            <person name="Pupko T."/>
            <person name="Shuman H.A."/>
            <person name="Segal G."/>
        </authorList>
    </citation>
    <scope>NUCLEOTIDE SEQUENCE [LARGE SCALE GENOMIC DNA]</scope>
    <source>
        <strain evidence="2 3">ATCC 43878</strain>
    </source>
</reference>
<sequence length="284" mass="32825">MSLEVFKKSIAQQTIPAFLYGTAWKEESTQECVFNALGAGFTGIDTANQRKHYFEEGVGLGLQQFLASNNKTRKDLFLQTKFTFSPGQDHRKPYNEQDPLHQQVMQSFESSLNHLQTDYIDSYILHGPFFMVGLCKEDWEAWSAMEEILQAKKVNFLGISNVNLSQLKELYQNAKIKPTFVQNRCFAVRKWDKEVRDFCKEQCIVYQGFSLLTANYQYLVTSFMQTLMHKYHKTIPQIIFRFTLQSGMLPLTGTTNLQHMCEDLDLDNFELSASEIEQIENIAG</sequence>
<dbReference type="Gene3D" id="3.20.20.100">
    <property type="entry name" value="NADP-dependent oxidoreductase domain"/>
    <property type="match status" value="1"/>
</dbReference>
<evidence type="ECO:0000313" key="2">
    <source>
        <dbReference type="EMBL" id="KTC77111.1"/>
    </source>
</evidence>
<evidence type="ECO:0000259" key="1">
    <source>
        <dbReference type="Pfam" id="PF00248"/>
    </source>
</evidence>
<dbReference type="Pfam" id="PF00248">
    <property type="entry name" value="Aldo_ket_red"/>
    <property type="match status" value="1"/>
</dbReference>
<name>A0A0W0S0S7_9GAMM</name>